<dbReference type="InterPro" id="IPR051202">
    <property type="entry name" value="Peptidase_C40"/>
</dbReference>
<dbReference type="Pfam" id="PF18348">
    <property type="entry name" value="SH3_16"/>
    <property type="match status" value="1"/>
</dbReference>
<keyword evidence="3" id="KW-0378">Hydrolase</keyword>
<gene>
    <name evidence="6" type="ORF">KSB_13990</name>
</gene>
<evidence type="ECO:0000256" key="3">
    <source>
        <dbReference type="ARBA" id="ARBA00022801"/>
    </source>
</evidence>
<organism evidence="6 7">
    <name type="scientific">Ktedonobacter robiniae</name>
    <dbReference type="NCBI Taxonomy" id="2778365"/>
    <lineage>
        <taxon>Bacteria</taxon>
        <taxon>Bacillati</taxon>
        <taxon>Chloroflexota</taxon>
        <taxon>Ktedonobacteria</taxon>
        <taxon>Ktedonobacterales</taxon>
        <taxon>Ktedonobacteraceae</taxon>
        <taxon>Ktedonobacter</taxon>
    </lineage>
</organism>
<keyword evidence="4" id="KW-0788">Thiol protease</keyword>
<dbReference type="Gene3D" id="2.30.30.40">
    <property type="entry name" value="SH3 Domains"/>
    <property type="match status" value="2"/>
</dbReference>
<keyword evidence="7" id="KW-1185">Reference proteome</keyword>
<proteinExistence type="inferred from homology"/>
<dbReference type="InterPro" id="IPR000064">
    <property type="entry name" value="NLP_P60_dom"/>
</dbReference>
<dbReference type="PANTHER" id="PTHR47053">
    <property type="entry name" value="MUREIN DD-ENDOPEPTIDASE MEPH-RELATED"/>
    <property type="match status" value="1"/>
</dbReference>
<feature type="domain" description="NlpC/P60" evidence="5">
    <location>
        <begin position="155"/>
        <end position="283"/>
    </location>
</feature>
<dbReference type="SUPFAM" id="SSF54001">
    <property type="entry name" value="Cysteine proteinases"/>
    <property type="match status" value="1"/>
</dbReference>
<evidence type="ECO:0000256" key="4">
    <source>
        <dbReference type="ARBA" id="ARBA00022807"/>
    </source>
</evidence>
<dbReference type="RefSeq" id="WP_201369782.1">
    <property type="nucleotide sequence ID" value="NZ_BNJG01000001.1"/>
</dbReference>
<evidence type="ECO:0000313" key="6">
    <source>
        <dbReference type="EMBL" id="GHO52924.1"/>
    </source>
</evidence>
<dbReference type="Proteomes" id="UP000654345">
    <property type="component" value="Unassembled WGS sequence"/>
</dbReference>
<dbReference type="PANTHER" id="PTHR47053:SF1">
    <property type="entry name" value="MUREIN DD-ENDOPEPTIDASE MEPH-RELATED"/>
    <property type="match status" value="1"/>
</dbReference>
<accession>A0ABQ3UJM2</accession>
<keyword evidence="2" id="KW-0645">Protease</keyword>
<evidence type="ECO:0000259" key="5">
    <source>
        <dbReference type="PROSITE" id="PS51935"/>
    </source>
</evidence>
<evidence type="ECO:0000313" key="7">
    <source>
        <dbReference type="Proteomes" id="UP000654345"/>
    </source>
</evidence>
<comment type="similarity">
    <text evidence="1">Belongs to the peptidase C40 family.</text>
</comment>
<dbReference type="PROSITE" id="PS51935">
    <property type="entry name" value="NLPC_P60"/>
    <property type="match status" value="1"/>
</dbReference>
<dbReference type="InterPro" id="IPR038765">
    <property type="entry name" value="Papain-like_cys_pep_sf"/>
</dbReference>
<dbReference type="InterPro" id="IPR041382">
    <property type="entry name" value="SH3_16"/>
</dbReference>
<dbReference type="Gene3D" id="3.90.1720.10">
    <property type="entry name" value="endopeptidase domain like (from Nostoc punctiforme)"/>
    <property type="match status" value="1"/>
</dbReference>
<dbReference type="EMBL" id="BNJG01000001">
    <property type="protein sequence ID" value="GHO52924.1"/>
    <property type="molecule type" value="Genomic_DNA"/>
</dbReference>
<evidence type="ECO:0000256" key="1">
    <source>
        <dbReference type="ARBA" id="ARBA00007074"/>
    </source>
</evidence>
<dbReference type="Pfam" id="PF00877">
    <property type="entry name" value="NLPC_P60"/>
    <property type="match status" value="1"/>
</dbReference>
<sequence length="287" mass="32032">MLTQKSQTTYAIAVGVADVRRDPNPESELVTQALLNMPASAQQTSGDWTHVQLSDYEGWVLTEHLAEPVEKGFTRVGPDCATPLDLATVITATRTPLYSQAEGDAQSDHAYLSTLLPLLDDTHPQRVQVALPGGESAWLDREAVAIRRASDPYPKDDVRKVIEYAMQFRNVPYLWGGTSWEGIDCSGFVQVNYRMGGYIIPRDADQQHDFLPQSVSREEMQAGDLIFFGTKAITHVGMAISATDYIHAEGRRYNYVVVNSFERESPIFNDRLADIVWGIKRVVSDHD</sequence>
<comment type="caution">
    <text evidence="6">The sequence shown here is derived from an EMBL/GenBank/DDBJ whole genome shotgun (WGS) entry which is preliminary data.</text>
</comment>
<reference evidence="6 7" key="1">
    <citation type="journal article" date="2021" name="Int. J. Syst. Evol. Microbiol.">
        <title>Reticulibacter mediterranei gen. nov., sp. nov., within the new family Reticulibacteraceae fam. nov., and Ktedonospora formicarum gen. nov., sp. nov., Ktedonobacter robiniae sp. nov., Dictyobacter formicarum sp. nov. and Dictyobacter arantiisoli sp. nov., belonging to the class Ktedonobacteria.</title>
        <authorList>
            <person name="Yabe S."/>
            <person name="Zheng Y."/>
            <person name="Wang C.M."/>
            <person name="Sakai Y."/>
            <person name="Abe K."/>
            <person name="Yokota A."/>
            <person name="Donadio S."/>
            <person name="Cavaletti L."/>
            <person name="Monciardini P."/>
        </authorList>
    </citation>
    <scope>NUCLEOTIDE SEQUENCE [LARGE SCALE GENOMIC DNA]</scope>
    <source>
        <strain evidence="6 7">SOSP1-30</strain>
    </source>
</reference>
<protein>
    <submittedName>
        <fullName evidence="6">NLP/P60</fullName>
    </submittedName>
</protein>
<evidence type="ECO:0000256" key="2">
    <source>
        <dbReference type="ARBA" id="ARBA00022670"/>
    </source>
</evidence>
<name>A0ABQ3UJM2_9CHLR</name>